<evidence type="ECO:0000313" key="16">
    <source>
        <dbReference type="Proteomes" id="UP000324222"/>
    </source>
</evidence>
<proteinExistence type="inferred from homology"/>
<dbReference type="AlphaFoldDB" id="A0A5B7FHM5"/>
<keyword evidence="11 13" id="KW-0249">Electron transport</keyword>
<dbReference type="Pfam" id="PF01712">
    <property type="entry name" value="dNK"/>
    <property type="match status" value="1"/>
</dbReference>
<comment type="cofactor">
    <cofactor evidence="1 13">
        <name>FAD</name>
        <dbReference type="ChEBI" id="CHEBI:57692"/>
    </cofactor>
</comment>
<dbReference type="PIRSF" id="PIRSF000543">
    <property type="entry name" value="NADH_UQ_42KD"/>
    <property type="match status" value="1"/>
</dbReference>
<comment type="function">
    <text evidence="2 13">Accessory subunit of the mitochondrial membrane respiratory chain NADH dehydrogenase (Complex I), that is believed not to be involved in catalysis. Complex I functions in the transfer of electrons from NADH to the respiratory chain. The immediate electron acceptor for the enzyme is believed to be ubiquinone.</text>
</comment>
<dbReference type="EMBL" id="VSRR010006400">
    <property type="protein sequence ID" value="MPC44709.1"/>
    <property type="molecule type" value="Genomic_DNA"/>
</dbReference>
<dbReference type="InterPro" id="IPR050566">
    <property type="entry name" value="Deoxyribonucleoside_kinase"/>
</dbReference>
<evidence type="ECO:0000256" key="5">
    <source>
        <dbReference type="ARBA" id="ARBA00017279"/>
    </source>
</evidence>
<comment type="caution">
    <text evidence="15">The sequence shown here is derived from an EMBL/GenBank/DDBJ whole genome shotgun (WGS) entry which is preliminary data.</text>
</comment>
<evidence type="ECO:0000259" key="14">
    <source>
        <dbReference type="Pfam" id="PF01712"/>
    </source>
</evidence>
<dbReference type="InterPro" id="IPR027417">
    <property type="entry name" value="P-loop_NTPase"/>
</dbReference>
<evidence type="ECO:0000256" key="2">
    <source>
        <dbReference type="ARBA" id="ARBA00003195"/>
    </source>
</evidence>
<name>A0A5B7FHM5_PORTR</name>
<evidence type="ECO:0000256" key="6">
    <source>
        <dbReference type="ARBA" id="ARBA00022448"/>
    </source>
</evidence>
<dbReference type="PANTHER" id="PTHR10513">
    <property type="entry name" value="DEOXYNUCLEOSIDE KINASE"/>
    <property type="match status" value="1"/>
</dbReference>
<comment type="subcellular location">
    <subcellularLocation>
        <location evidence="3 13">Mitochondrion matrix</location>
    </subcellularLocation>
</comment>
<reference evidence="15 16" key="1">
    <citation type="submission" date="2019-05" db="EMBL/GenBank/DDBJ databases">
        <title>Another draft genome of Portunus trituberculatus and its Hox gene families provides insights of decapod evolution.</title>
        <authorList>
            <person name="Jeong J.-H."/>
            <person name="Song I."/>
            <person name="Kim S."/>
            <person name="Choi T."/>
            <person name="Kim D."/>
            <person name="Ryu S."/>
            <person name="Kim W."/>
        </authorList>
    </citation>
    <scope>NUCLEOTIDE SEQUENCE [LARGE SCALE GENOMIC DNA]</scope>
    <source>
        <tissue evidence="15">Muscle</tissue>
    </source>
</reference>
<dbReference type="InterPro" id="IPR031314">
    <property type="entry name" value="DNK_dom"/>
</dbReference>
<keyword evidence="16" id="KW-1185">Reference proteome</keyword>
<sequence length="306" mass="35991">MYHWQELAEELDMMYMPEANMDMVYINPYGYNMRQLDPQLPDSCKSYDEKDFLTCPSHPNAPKFQFDMLKIRLEQYVDALAHVLNTGQGVVMDRSVYSDCVFMETMVQFGYMSKEARMVYYESRARSMPVLMRPHLVIYLDVPVKEVQRRVAARPPPYPNSLFSKPEVLAHMEHVYKQQYLKEISTHAELLIYDWTESGDVEVVVEDIERINFDDYGPYDPKMADWRIERELDWSSVRIKYSKYKHRIVHSMSVPAYSVDELIINAEDANTFKNVWWNAPGMKYEVGFNADQGDQFIALKTKAGFI</sequence>
<keyword evidence="6 13" id="KW-0813">Transport</keyword>
<accession>A0A5B7FHM5</accession>
<evidence type="ECO:0000313" key="15">
    <source>
        <dbReference type="EMBL" id="MPC44709.1"/>
    </source>
</evidence>
<dbReference type="OrthoDB" id="17400at2759"/>
<gene>
    <name evidence="15" type="primary">ND-42</name>
    <name evidence="15" type="ORF">E2C01_038388</name>
</gene>
<keyword evidence="8 13" id="KW-0679">Respiratory chain</keyword>
<evidence type="ECO:0000256" key="13">
    <source>
        <dbReference type="PIRNR" id="PIRNR000543"/>
    </source>
</evidence>
<keyword evidence="12 13" id="KW-0496">Mitochondrion</keyword>
<dbReference type="SUPFAM" id="SSF52540">
    <property type="entry name" value="P-loop containing nucleoside triphosphate hydrolases"/>
    <property type="match status" value="1"/>
</dbReference>
<keyword evidence="15" id="KW-0830">Ubiquinone</keyword>
<protein>
    <recommendedName>
        <fullName evidence="5 13">NADH dehydrogenase [ubiquinone] 1 alpha subcomplex subunit 10, mitochondrial</fullName>
    </recommendedName>
</protein>
<organism evidence="15 16">
    <name type="scientific">Portunus trituberculatus</name>
    <name type="common">Swimming crab</name>
    <name type="synonym">Neptunus trituberculatus</name>
    <dbReference type="NCBI Taxonomy" id="210409"/>
    <lineage>
        <taxon>Eukaryota</taxon>
        <taxon>Metazoa</taxon>
        <taxon>Ecdysozoa</taxon>
        <taxon>Arthropoda</taxon>
        <taxon>Crustacea</taxon>
        <taxon>Multicrustacea</taxon>
        <taxon>Malacostraca</taxon>
        <taxon>Eumalacostraca</taxon>
        <taxon>Eucarida</taxon>
        <taxon>Decapoda</taxon>
        <taxon>Pleocyemata</taxon>
        <taxon>Brachyura</taxon>
        <taxon>Eubrachyura</taxon>
        <taxon>Portunoidea</taxon>
        <taxon>Portunidae</taxon>
        <taxon>Portuninae</taxon>
        <taxon>Portunus</taxon>
    </lineage>
</organism>
<evidence type="ECO:0000256" key="8">
    <source>
        <dbReference type="ARBA" id="ARBA00022660"/>
    </source>
</evidence>
<feature type="domain" description="Deoxynucleoside kinase" evidence="14">
    <location>
        <begin position="63"/>
        <end position="213"/>
    </location>
</feature>
<evidence type="ECO:0000256" key="4">
    <source>
        <dbReference type="ARBA" id="ARBA00008606"/>
    </source>
</evidence>
<evidence type="ECO:0000256" key="12">
    <source>
        <dbReference type="ARBA" id="ARBA00023128"/>
    </source>
</evidence>
<evidence type="ECO:0000256" key="1">
    <source>
        <dbReference type="ARBA" id="ARBA00001974"/>
    </source>
</evidence>
<dbReference type="PANTHER" id="PTHR10513:SF15">
    <property type="entry name" value="NADH DEHYDROGENASE [UBIQUINONE] 1 ALPHA SUBCOMPLEX SUBUNIT 10, MITOCHONDRIAL"/>
    <property type="match status" value="1"/>
</dbReference>
<keyword evidence="10" id="KW-0809">Transit peptide</keyword>
<evidence type="ECO:0000256" key="10">
    <source>
        <dbReference type="ARBA" id="ARBA00022946"/>
    </source>
</evidence>
<evidence type="ECO:0000256" key="7">
    <source>
        <dbReference type="ARBA" id="ARBA00022630"/>
    </source>
</evidence>
<dbReference type="GO" id="GO:0006120">
    <property type="term" value="P:mitochondrial electron transport, NADH to ubiquinone"/>
    <property type="evidence" value="ECO:0007669"/>
    <property type="project" value="InterPro"/>
</dbReference>
<evidence type="ECO:0000256" key="11">
    <source>
        <dbReference type="ARBA" id="ARBA00022982"/>
    </source>
</evidence>
<keyword evidence="9 13" id="KW-0274">FAD</keyword>
<dbReference type="InterPro" id="IPR015828">
    <property type="entry name" value="NDUFA10"/>
</dbReference>
<keyword evidence="7 13" id="KW-0285">Flavoprotein</keyword>
<evidence type="ECO:0000256" key="9">
    <source>
        <dbReference type="ARBA" id="ARBA00022827"/>
    </source>
</evidence>
<dbReference type="GO" id="GO:0005759">
    <property type="term" value="C:mitochondrial matrix"/>
    <property type="evidence" value="ECO:0007669"/>
    <property type="project" value="UniProtKB-SubCell"/>
</dbReference>
<dbReference type="Proteomes" id="UP000324222">
    <property type="component" value="Unassembled WGS sequence"/>
</dbReference>
<evidence type="ECO:0000256" key="3">
    <source>
        <dbReference type="ARBA" id="ARBA00004305"/>
    </source>
</evidence>
<dbReference type="Gene3D" id="3.40.50.300">
    <property type="entry name" value="P-loop containing nucleotide triphosphate hydrolases"/>
    <property type="match status" value="1"/>
</dbReference>
<comment type="similarity">
    <text evidence="4 13">Belongs to the complex I NDUFA10 subunit family.</text>
</comment>